<comment type="caution">
    <text evidence="26">The sequence shown here is derived from an EMBL/GenBank/DDBJ whole genome shotgun (WGS) entry which is preliminary data.</text>
</comment>
<keyword evidence="8 23" id="KW-0812">Transmembrane</keyword>
<feature type="signal peptide" evidence="24">
    <location>
        <begin position="1"/>
        <end position="21"/>
    </location>
</feature>
<evidence type="ECO:0000256" key="8">
    <source>
        <dbReference type="ARBA" id="ARBA00022692"/>
    </source>
</evidence>
<dbReference type="GO" id="GO:0002229">
    <property type="term" value="P:defense response to oomycetes"/>
    <property type="evidence" value="ECO:0007669"/>
    <property type="project" value="UniProtKB-ARBA"/>
</dbReference>
<evidence type="ECO:0000313" key="27">
    <source>
        <dbReference type="Proteomes" id="UP001293593"/>
    </source>
</evidence>
<keyword evidence="17" id="KW-0675">Receptor</keyword>
<dbReference type="InterPro" id="IPR011009">
    <property type="entry name" value="Kinase-like_dom_sf"/>
</dbReference>
<dbReference type="GO" id="GO:0004674">
    <property type="term" value="F:protein serine/threonine kinase activity"/>
    <property type="evidence" value="ECO:0007669"/>
    <property type="project" value="UniProtKB-KW"/>
</dbReference>
<evidence type="ECO:0000256" key="21">
    <source>
        <dbReference type="ARBA" id="ARBA00063357"/>
    </source>
</evidence>
<sequence length="681" mass="75974">MMMMMMLLSIFFLSIIPHAFSISFNFPSFDPNDKTITYENSSSASSSSIQLTRNQQDAALTASFGRATYYQPMRLWDKATGNLTDFRTHFSFVISSKRKVYGDGLAFFLAPAGSKLPNVRKGGSMALTLDDQLLNSTDNPFVAVEFDIYKNYWDPPKEHVGVNINSMRSVNNLTWLADINGGRTNEAFINYSSNTHNLSIIFTGFVNGTTVQQHLSEIVDLRKYLPEWVTFGFSAATGNASAIHKINSWSFESTNFTEFSETPFSPSPIPKSRNNMTKLAVGLGGGGFILICLFSLVLVGLWKKKRKMEEGDHEFDEHMRDSFGRGTGPKEYSYADLASATNYFNDVHKLGRGGFGEVYRGFLKGANTDVAIKRVSESSKQGLKEFASEVKIISQLRHRNLVQLIGWCHKGKVLLLVYEYMPNGSLDFHLFEGQSLLRWSARFKIAQGLAFALLYLHEGWERCVVHRDIKSSNIMLDSDFNAKLGDFGLARLVDHAKSTPTTALAGTMGYMAPECLMFGRASKESDVYSFGIVALEIACGRKCIKQNAPENEVNIVNWVWELYGSGRILEAVDSRLQGDFDQDQIKCLMIVGLWCAHPDYKHRPSIRQAMNVLNFEAPFPSLPSSHPELTYYELPPMESSSSIPSSTNASEANLNQNLTFSSNTNSSGFTATSYNASPTML</sequence>
<keyword evidence="5" id="KW-1003">Cell membrane</keyword>
<dbReference type="Gene3D" id="3.30.200.20">
    <property type="entry name" value="Phosphorylase Kinase, domain 1"/>
    <property type="match status" value="1"/>
</dbReference>
<evidence type="ECO:0000256" key="2">
    <source>
        <dbReference type="ARBA" id="ARBA00007606"/>
    </source>
</evidence>
<protein>
    <recommendedName>
        <fullName evidence="25">Protein kinase domain-containing protein</fullName>
    </recommendedName>
</protein>
<accession>A0AAE1IPD3</accession>
<evidence type="ECO:0000256" key="5">
    <source>
        <dbReference type="ARBA" id="ARBA00022475"/>
    </source>
</evidence>
<dbReference type="GO" id="GO:0005886">
    <property type="term" value="C:plasma membrane"/>
    <property type="evidence" value="ECO:0007669"/>
    <property type="project" value="UniProtKB-SubCell"/>
</dbReference>
<evidence type="ECO:0000256" key="15">
    <source>
        <dbReference type="ARBA" id="ARBA00022989"/>
    </source>
</evidence>
<feature type="transmembrane region" description="Helical" evidence="23">
    <location>
        <begin position="279"/>
        <end position="302"/>
    </location>
</feature>
<dbReference type="AlphaFoldDB" id="A0AAE1IPD3"/>
<keyword evidence="14 22" id="KW-0067">ATP-binding</keyword>
<dbReference type="PROSITE" id="PS50011">
    <property type="entry name" value="PROTEIN_KINASE_DOM"/>
    <property type="match status" value="1"/>
</dbReference>
<keyword evidence="12" id="KW-0418">Kinase</keyword>
<comment type="function">
    <text evidence="19">Involved in resistance response to the pathogenic oomycetes Phytophthora infestans and Phytophthora capsici.</text>
</comment>
<dbReference type="InterPro" id="IPR050528">
    <property type="entry name" value="L-type_Lectin-RKs"/>
</dbReference>
<evidence type="ECO:0000256" key="7">
    <source>
        <dbReference type="ARBA" id="ARBA00022679"/>
    </source>
</evidence>
<keyword evidence="27" id="KW-1185">Reference proteome</keyword>
<evidence type="ECO:0000256" key="3">
    <source>
        <dbReference type="ARBA" id="ARBA00008536"/>
    </source>
</evidence>
<keyword evidence="9 24" id="KW-0732">Signal</keyword>
<evidence type="ECO:0000256" key="19">
    <source>
        <dbReference type="ARBA" id="ARBA00058054"/>
    </source>
</evidence>
<dbReference type="FunFam" id="2.60.120.200:FF:000103">
    <property type="entry name" value="L-type lectin-domain containing receptor kinase IX.1"/>
    <property type="match status" value="1"/>
</dbReference>
<comment type="similarity">
    <text evidence="2">Belongs to the leguminous lectin family.</text>
</comment>
<comment type="function">
    <text evidence="20">Promotes hydrogen peroxide H(2)O(2) production and cell death.</text>
</comment>
<gene>
    <name evidence="26" type="ORF">QN277_009592</name>
</gene>
<dbReference type="Pfam" id="PF00139">
    <property type="entry name" value="Lectin_legB"/>
    <property type="match status" value="1"/>
</dbReference>
<dbReference type="GO" id="GO:0005524">
    <property type="term" value="F:ATP binding"/>
    <property type="evidence" value="ECO:0007669"/>
    <property type="project" value="UniProtKB-UniRule"/>
</dbReference>
<evidence type="ECO:0000256" key="16">
    <source>
        <dbReference type="ARBA" id="ARBA00023136"/>
    </source>
</evidence>
<dbReference type="PROSITE" id="PS00108">
    <property type="entry name" value="PROTEIN_KINASE_ST"/>
    <property type="match status" value="1"/>
</dbReference>
<dbReference type="SUPFAM" id="SSF49899">
    <property type="entry name" value="Concanavalin A-like lectins/glucanases"/>
    <property type="match status" value="1"/>
</dbReference>
<dbReference type="InterPro" id="IPR000985">
    <property type="entry name" value="Lectin_LegA_CS"/>
</dbReference>
<dbReference type="GO" id="GO:0009626">
    <property type="term" value="P:plant-type hypersensitive response"/>
    <property type="evidence" value="ECO:0007669"/>
    <property type="project" value="UniProtKB-ARBA"/>
</dbReference>
<dbReference type="Gene3D" id="2.60.120.200">
    <property type="match status" value="1"/>
</dbReference>
<dbReference type="InterPro" id="IPR000719">
    <property type="entry name" value="Prot_kinase_dom"/>
</dbReference>
<dbReference type="CDD" id="cd14066">
    <property type="entry name" value="STKc_IRAK"/>
    <property type="match status" value="1"/>
</dbReference>
<dbReference type="GO" id="GO:0030246">
    <property type="term" value="F:carbohydrate binding"/>
    <property type="evidence" value="ECO:0007669"/>
    <property type="project" value="UniProtKB-KW"/>
</dbReference>
<keyword evidence="13" id="KW-0611">Plant defense</keyword>
<evidence type="ECO:0000256" key="1">
    <source>
        <dbReference type="ARBA" id="ARBA00004251"/>
    </source>
</evidence>
<dbReference type="PROSITE" id="PS00107">
    <property type="entry name" value="PROTEIN_KINASE_ATP"/>
    <property type="match status" value="1"/>
</dbReference>
<dbReference type="EMBL" id="JAWXYG010000014">
    <property type="protein sequence ID" value="KAK4254178.1"/>
    <property type="molecule type" value="Genomic_DNA"/>
</dbReference>
<dbReference type="FunFam" id="3.30.200.20:FF:000168">
    <property type="entry name" value="L-type lectin-domain containing receptor kinase IX.1"/>
    <property type="match status" value="1"/>
</dbReference>
<proteinExistence type="inferred from homology"/>
<evidence type="ECO:0000256" key="18">
    <source>
        <dbReference type="ARBA" id="ARBA00023180"/>
    </source>
</evidence>
<dbReference type="SUPFAM" id="SSF56112">
    <property type="entry name" value="Protein kinase-like (PK-like)"/>
    <property type="match status" value="1"/>
</dbReference>
<dbReference type="InterPro" id="IPR013320">
    <property type="entry name" value="ConA-like_dom_sf"/>
</dbReference>
<evidence type="ECO:0000256" key="23">
    <source>
        <dbReference type="SAM" id="Phobius"/>
    </source>
</evidence>
<keyword evidence="11 22" id="KW-0547">Nucleotide-binding</keyword>
<evidence type="ECO:0000259" key="25">
    <source>
        <dbReference type="PROSITE" id="PS50011"/>
    </source>
</evidence>
<organism evidence="26 27">
    <name type="scientific">Acacia crassicarpa</name>
    <name type="common">northern wattle</name>
    <dbReference type="NCBI Taxonomy" id="499986"/>
    <lineage>
        <taxon>Eukaryota</taxon>
        <taxon>Viridiplantae</taxon>
        <taxon>Streptophyta</taxon>
        <taxon>Embryophyta</taxon>
        <taxon>Tracheophyta</taxon>
        <taxon>Spermatophyta</taxon>
        <taxon>Magnoliopsida</taxon>
        <taxon>eudicotyledons</taxon>
        <taxon>Gunneridae</taxon>
        <taxon>Pentapetalae</taxon>
        <taxon>rosids</taxon>
        <taxon>fabids</taxon>
        <taxon>Fabales</taxon>
        <taxon>Fabaceae</taxon>
        <taxon>Caesalpinioideae</taxon>
        <taxon>mimosoid clade</taxon>
        <taxon>Acacieae</taxon>
        <taxon>Acacia</taxon>
    </lineage>
</organism>
<comment type="subcellular location">
    <subcellularLocation>
        <location evidence="1">Cell membrane</location>
        <topology evidence="1">Single-pass type I membrane protein</topology>
    </subcellularLocation>
</comment>
<evidence type="ECO:0000256" key="24">
    <source>
        <dbReference type="SAM" id="SignalP"/>
    </source>
</evidence>
<dbReference type="Pfam" id="PF00069">
    <property type="entry name" value="Pkinase"/>
    <property type="match status" value="1"/>
</dbReference>
<dbReference type="Proteomes" id="UP001293593">
    <property type="component" value="Unassembled WGS sequence"/>
</dbReference>
<dbReference type="InterPro" id="IPR008271">
    <property type="entry name" value="Ser/Thr_kinase_AS"/>
</dbReference>
<evidence type="ECO:0000256" key="14">
    <source>
        <dbReference type="ARBA" id="ARBA00022840"/>
    </source>
</evidence>
<evidence type="ECO:0000256" key="6">
    <source>
        <dbReference type="ARBA" id="ARBA00022527"/>
    </source>
</evidence>
<dbReference type="InterPro" id="IPR017441">
    <property type="entry name" value="Protein_kinase_ATP_BS"/>
</dbReference>
<dbReference type="PROSITE" id="PS00308">
    <property type="entry name" value="LECTIN_LEGUME_ALPHA"/>
    <property type="match status" value="1"/>
</dbReference>
<keyword evidence="10" id="KW-0430">Lectin</keyword>
<keyword evidence="18" id="KW-0325">Glycoprotein</keyword>
<keyword evidence="7" id="KW-0808">Transferase</keyword>
<keyword evidence="6" id="KW-0723">Serine/threonine-protein kinase</keyword>
<comment type="similarity">
    <text evidence="4">In the C-terminal section; belongs to the protein kinase superfamily. Ser/Thr protein kinase family.</text>
</comment>
<evidence type="ECO:0000256" key="12">
    <source>
        <dbReference type="ARBA" id="ARBA00022777"/>
    </source>
</evidence>
<evidence type="ECO:0000256" key="17">
    <source>
        <dbReference type="ARBA" id="ARBA00023170"/>
    </source>
</evidence>
<evidence type="ECO:0000256" key="9">
    <source>
        <dbReference type="ARBA" id="ARBA00022729"/>
    </source>
</evidence>
<dbReference type="FunFam" id="1.10.510.10:FF:000240">
    <property type="entry name" value="Lectin-domain containing receptor kinase A4.3"/>
    <property type="match status" value="1"/>
</dbReference>
<evidence type="ECO:0000256" key="4">
    <source>
        <dbReference type="ARBA" id="ARBA00010217"/>
    </source>
</evidence>
<keyword evidence="15 23" id="KW-1133">Transmembrane helix</keyword>
<dbReference type="Gene3D" id="1.10.510.10">
    <property type="entry name" value="Transferase(Phosphotransferase) domain 1"/>
    <property type="match status" value="1"/>
</dbReference>
<comment type="similarity">
    <text evidence="3">In the N-terminal section; belongs to the leguminous lectin family.</text>
</comment>
<comment type="subunit">
    <text evidence="21">Interacts with ABCG40.</text>
</comment>
<evidence type="ECO:0000313" key="26">
    <source>
        <dbReference type="EMBL" id="KAK4254178.1"/>
    </source>
</evidence>
<evidence type="ECO:0000256" key="20">
    <source>
        <dbReference type="ARBA" id="ARBA00058818"/>
    </source>
</evidence>
<evidence type="ECO:0000256" key="13">
    <source>
        <dbReference type="ARBA" id="ARBA00022821"/>
    </source>
</evidence>
<dbReference type="SMART" id="SM00220">
    <property type="entry name" value="S_TKc"/>
    <property type="match status" value="1"/>
</dbReference>
<dbReference type="PANTHER" id="PTHR27007">
    <property type="match status" value="1"/>
</dbReference>
<reference evidence="26" key="1">
    <citation type="submission" date="2023-10" db="EMBL/GenBank/DDBJ databases">
        <title>Chromosome-level genome of the transformable northern wattle, Acacia crassicarpa.</title>
        <authorList>
            <person name="Massaro I."/>
            <person name="Sinha N.R."/>
            <person name="Poethig S."/>
            <person name="Leichty A.R."/>
        </authorList>
    </citation>
    <scope>NUCLEOTIDE SEQUENCE</scope>
    <source>
        <strain evidence="26">Acra3RX</strain>
        <tissue evidence="26">Leaf</tissue>
    </source>
</reference>
<feature type="chain" id="PRO_5042070101" description="Protein kinase domain-containing protein" evidence="24">
    <location>
        <begin position="22"/>
        <end position="681"/>
    </location>
</feature>
<evidence type="ECO:0000256" key="11">
    <source>
        <dbReference type="ARBA" id="ARBA00022741"/>
    </source>
</evidence>
<evidence type="ECO:0000256" key="10">
    <source>
        <dbReference type="ARBA" id="ARBA00022734"/>
    </source>
</evidence>
<name>A0AAE1IPD3_9FABA</name>
<feature type="binding site" evidence="22">
    <location>
        <position position="373"/>
    </location>
    <ligand>
        <name>ATP</name>
        <dbReference type="ChEBI" id="CHEBI:30616"/>
    </ligand>
</feature>
<dbReference type="InterPro" id="IPR001220">
    <property type="entry name" value="Legume_lectin_dom"/>
</dbReference>
<keyword evidence="16 23" id="KW-0472">Membrane</keyword>
<evidence type="ECO:0000256" key="22">
    <source>
        <dbReference type="PROSITE-ProRule" id="PRU10141"/>
    </source>
</evidence>
<feature type="domain" description="Protein kinase" evidence="25">
    <location>
        <begin position="344"/>
        <end position="629"/>
    </location>
</feature>
<dbReference type="CDD" id="cd06899">
    <property type="entry name" value="lectin_legume_LecRK_Arcelin_ConA"/>
    <property type="match status" value="1"/>
</dbReference>